<evidence type="ECO:0000256" key="6">
    <source>
        <dbReference type="ARBA" id="ARBA00023242"/>
    </source>
</evidence>
<dbReference type="OrthoDB" id="552345at2759"/>
<evidence type="ECO:0000313" key="9">
    <source>
        <dbReference type="Proteomes" id="UP000653305"/>
    </source>
</evidence>
<dbReference type="GO" id="GO:0003700">
    <property type="term" value="F:DNA-binding transcription factor activity"/>
    <property type="evidence" value="ECO:0007669"/>
    <property type="project" value="InterPro"/>
</dbReference>
<dbReference type="AlphaFoldDB" id="A0A830CUL9"/>
<dbReference type="EMBL" id="BMAC01000673">
    <property type="protein sequence ID" value="GFQ01319.1"/>
    <property type="molecule type" value="Genomic_DNA"/>
</dbReference>
<feature type="domain" description="AP2/ERF" evidence="7">
    <location>
        <begin position="74"/>
        <end position="132"/>
    </location>
</feature>
<dbReference type="GO" id="GO:0005634">
    <property type="term" value="C:nucleus"/>
    <property type="evidence" value="ECO:0007669"/>
    <property type="project" value="UniProtKB-SubCell"/>
</dbReference>
<keyword evidence="6" id="KW-0539">Nucleus</keyword>
<dbReference type="FunFam" id="3.30.730.10:FF:000001">
    <property type="entry name" value="Ethylene-responsive transcription factor 2"/>
    <property type="match status" value="1"/>
</dbReference>
<dbReference type="Pfam" id="PF00847">
    <property type="entry name" value="AP2"/>
    <property type="match status" value="1"/>
</dbReference>
<dbReference type="PROSITE" id="PS51032">
    <property type="entry name" value="AP2_ERF"/>
    <property type="match status" value="1"/>
</dbReference>
<dbReference type="PANTHER" id="PTHR31190">
    <property type="entry name" value="DNA-BINDING DOMAIN"/>
    <property type="match status" value="1"/>
</dbReference>
<evidence type="ECO:0000256" key="3">
    <source>
        <dbReference type="ARBA" id="ARBA00023015"/>
    </source>
</evidence>
<comment type="subcellular location">
    <subcellularLocation>
        <location evidence="1">Nucleus</location>
    </subcellularLocation>
</comment>
<dbReference type="InterPro" id="IPR044808">
    <property type="entry name" value="ERF_plant"/>
</dbReference>
<comment type="caution">
    <text evidence="8">The sequence shown here is derived from an EMBL/GenBank/DDBJ whole genome shotgun (WGS) entry which is preliminary data.</text>
</comment>
<evidence type="ECO:0000256" key="5">
    <source>
        <dbReference type="ARBA" id="ARBA00023163"/>
    </source>
</evidence>
<evidence type="ECO:0000259" key="7">
    <source>
        <dbReference type="PROSITE" id="PS51032"/>
    </source>
</evidence>
<evidence type="ECO:0000256" key="4">
    <source>
        <dbReference type="ARBA" id="ARBA00023125"/>
    </source>
</evidence>
<accession>A0A830CUL9</accession>
<dbReference type="PRINTS" id="PR00367">
    <property type="entry name" value="ETHRSPELEMNT"/>
</dbReference>
<dbReference type="GO" id="GO:0006952">
    <property type="term" value="P:defense response"/>
    <property type="evidence" value="ECO:0007669"/>
    <property type="project" value="UniProtKB-KW"/>
</dbReference>
<proteinExistence type="predicted"/>
<protein>
    <submittedName>
        <fullName evidence="8">Ethylene-responsive transcription factor 13</fullName>
    </submittedName>
</protein>
<dbReference type="GO" id="GO:0009873">
    <property type="term" value="P:ethylene-activated signaling pathway"/>
    <property type="evidence" value="ECO:0007669"/>
    <property type="project" value="InterPro"/>
</dbReference>
<evidence type="ECO:0000256" key="1">
    <source>
        <dbReference type="ARBA" id="ARBA00004123"/>
    </source>
</evidence>
<keyword evidence="4" id="KW-0238">DNA-binding</keyword>
<name>A0A830CUL9_9LAMI</name>
<keyword evidence="5" id="KW-0804">Transcription</keyword>
<dbReference type="PANTHER" id="PTHR31190:SF407">
    <property type="entry name" value="ETHYLENE-RESPONSIVE TRANSCRIPTION FACTOR 13-LIKE"/>
    <property type="match status" value="1"/>
</dbReference>
<keyword evidence="3" id="KW-0805">Transcription regulation</keyword>
<dbReference type="GO" id="GO:0003677">
    <property type="term" value="F:DNA binding"/>
    <property type="evidence" value="ECO:0007669"/>
    <property type="project" value="UniProtKB-KW"/>
</dbReference>
<dbReference type="SUPFAM" id="SSF54171">
    <property type="entry name" value="DNA-binding domain"/>
    <property type="match status" value="1"/>
</dbReference>
<evidence type="ECO:0000313" key="8">
    <source>
        <dbReference type="EMBL" id="GFQ01319.1"/>
    </source>
</evidence>
<gene>
    <name evidence="8" type="ORF">PHJA_002275800</name>
</gene>
<dbReference type="InterPro" id="IPR001471">
    <property type="entry name" value="AP2/ERF_dom"/>
</dbReference>
<evidence type="ECO:0000256" key="2">
    <source>
        <dbReference type="ARBA" id="ARBA00022821"/>
    </source>
</evidence>
<dbReference type="Gene3D" id="3.30.730.10">
    <property type="entry name" value="AP2/ERF domain"/>
    <property type="match status" value="1"/>
</dbReference>
<dbReference type="InterPro" id="IPR036955">
    <property type="entry name" value="AP2/ERF_dom_sf"/>
</dbReference>
<dbReference type="InterPro" id="IPR016177">
    <property type="entry name" value="DNA-bd_dom_sf"/>
</dbReference>
<reference evidence="8" key="1">
    <citation type="submission" date="2020-07" db="EMBL/GenBank/DDBJ databases">
        <title>Ethylene signaling mediates host invasion by parasitic plants.</title>
        <authorList>
            <person name="Yoshida S."/>
        </authorList>
    </citation>
    <scope>NUCLEOTIDE SEQUENCE</scope>
    <source>
        <strain evidence="8">Okayama</strain>
    </source>
</reference>
<organism evidence="8 9">
    <name type="scientific">Phtheirospermum japonicum</name>
    <dbReference type="NCBI Taxonomy" id="374723"/>
    <lineage>
        <taxon>Eukaryota</taxon>
        <taxon>Viridiplantae</taxon>
        <taxon>Streptophyta</taxon>
        <taxon>Embryophyta</taxon>
        <taxon>Tracheophyta</taxon>
        <taxon>Spermatophyta</taxon>
        <taxon>Magnoliopsida</taxon>
        <taxon>eudicotyledons</taxon>
        <taxon>Gunneridae</taxon>
        <taxon>Pentapetalae</taxon>
        <taxon>asterids</taxon>
        <taxon>lamiids</taxon>
        <taxon>Lamiales</taxon>
        <taxon>Orobanchaceae</taxon>
        <taxon>Orobanchaceae incertae sedis</taxon>
        <taxon>Phtheirospermum</taxon>
    </lineage>
</organism>
<sequence>MHSETISNPELILLDSIQSYLLNDSDFPDDQFSKSNPNSSLIGSSIWALELDRRKPPPGGAAPADVAPPQEWRRYRGVRRRPWGRFAAEIWDPVRKGTRRWLGTYEAPEDAALAYDEAAYKLRGSRARLNFPHLVVSSGGWKPVRVTKRRRQPPEIHSLAGFIVESSRAAKIHGADELDIEKRINDLNLLKNK</sequence>
<dbReference type="CDD" id="cd00018">
    <property type="entry name" value="AP2"/>
    <property type="match status" value="1"/>
</dbReference>
<keyword evidence="2" id="KW-0611">Plant defense</keyword>
<keyword evidence="9" id="KW-1185">Reference proteome</keyword>
<dbReference type="Proteomes" id="UP000653305">
    <property type="component" value="Unassembled WGS sequence"/>
</dbReference>
<dbReference type="SMART" id="SM00380">
    <property type="entry name" value="AP2"/>
    <property type="match status" value="1"/>
</dbReference>